<dbReference type="OrthoDB" id="424068at2759"/>
<comment type="caution">
    <text evidence="1">The sequence shown here is derived from an EMBL/GenBank/DDBJ whole genome shotgun (WGS) entry which is preliminary data.</text>
</comment>
<evidence type="ECO:0000313" key="2">
    <source>
        <dbReference type="Proteomes" id="UP000601435"/>
    </source>
</evidence>
<gene>
    <name evidence="1" type="ORF">SNEC2469_LOCUS13490</name>
</gene>
<dbReference type="InterPro" id="IPR043502">
    <property type="entry name" value="DNA/RNA_pol_sf"/>
</dbReference>
<dbReference type="InterPro" id="IPR012337">
    <property type="entry name" value="RNaseH-like_sf"/>
</dbReference>
<dbReference type="SUPFAM" id="SSF53098">
    <property type="entry name" value="Ribonuclease H-like"/>
    <property type="match status" value="1"/>
</dbReference>
<accession>A0A812SIM6</accession>
<organism evidence="1 2">
    <name type="scientific">Symbiodinium necroappetens</name>
    <dbReference type="NCBI Taxonomy" id="1628268"/>
    <lineage>
        <taxon>Eukaryota</taxon>
        <taxon>Sar</taxon>
        <taxon>Alveolata</taxon>
        <taxon>Dinophyceae</taxon>
        <taxon>Suessiales</taxon>
        <taxon>Symbiodiniaceae</taxon>
        <taxon>Symbiodinium</taxon>
    </lineage>
</organism>
<sequence length="1233" mass="135724">MATAILSCIPGIPAQLQVPDPARATAVAFEFTCQGAPSKVLFVSLYGHAWDKQLATDHAFAVASACTACATNWLALGDFNVEEEEMATRLVGAQHRSLDEPFLCEGPLPPTSAGGRRIDFGWGSWSMPAIELSSAPGVADHTAVMYGFDLGLHSGCLGPPRVRCGDLLEAEVSKEAWCAVWEEHRPAFAQALHDTDVDAAWGLLSSTAEALLAGGGVAAATGSTAGHPRHELWKPRRSAKAHKAAWVHEGLLLTTLRRLLRRLLHLRRAPGDLRLVTKIRSALLWLVDAFPQVHPFLEDCSGDAAIAVVESLITAEVSQQKTLALRKWRNEVEGDVAAQRAWIKRRARVEVDAACPAQPPVEAMRRAAHPAVVVDAAALEWGARWTRPPSVPIAAAYRIFEAVPQRPASRLDLRCTGQELRAINKAMLGKSAGPDSWTPEMFAMLPDPFWNCFAELWLTIASSAKVPAMWRRARVALLDKPRGGFRPLSILCLGWRVGAKWFLSHLGTWVGSWADHMTLGGLRGRCAKDLLAQLLAAAEDDQHVIAQDLEKYFDGILIDHLEVALLRLGAPPELLALTRAMYGDHWRVFSRDGILGDRWIRCSRGIAKRRSDEYDAALLFRCDPKKCGLASSSSCAEGPRLAAQLGYEHKPQLEALGIVIDFEKAVAPSLARFSLVSARRRLRLIRCVACYLQHRRMHIKSMVTPLFSWAGAFAIIPEADALALRREALFFGKELLVDTPPCVLLEVLGWQCDPVFQRHWAVLAEVLRLHGQLRAWQETAALEVALRPWHRLLPSAVAVLGELSWWTRDGSEISRTDAQGCRRNFRLNVDSPSVLHQWLVDWHRRRALQLCGRVARSYHRHGVHLARGLALPGVPDGSLALFQGHVRYFEEFHRPAKHAALVTGCSTWWLQARHGLQLPVTCQCGLQEPSRPHLLWSCQHTRQLGPPGAPTNRVEERLLAKIVEEMPAPPLVLDVPDFVESLAEVIGRLPEDPQGHLLATDGSAITEVASAAIAFLDGPTLGLGLPGEDQTPYRAEVQALLWLYEALLCARRKGLYFVVVDCMSAIDAVHGHGRLAKILDQFAGMQAALDSHGVRVVLHWTPSHGKKAPDTWRPPGQFSEATVRLLNHRADLEARRIAMRRAQGSGRRPTVPEALLAAPFGELLLDGVFVFGLAASGAKTTARTVDQCGSLVLFAYGFEFLAGLHWRLPSEPLLFFDCVFALASGLRRKDDGT</sequence>
<keyword evidence="2" id="KW-1185">Reference proteome</keyword>
<dbReference type="AlphaFoldDB" id="A0A812SIM6"/>
<name>A0A812SIM6_9DINO</name>
<feature type="non-terminal residue" evidence="1">
    <location>
        <position position="1233"/>
    </location>
</feature>
<reference evidence="1" key="1">
    <citation type="submission" date="2021-02" db="EMBL/GenBank/DDBJ databases">
        <authorList>
            <person name="Dougan E. K."/>
            <person name="Rhodes N."/>
            <person name="Thang M."/>
            <person name="Chan C."/>
        </authorList>
    </citation>
    <scope>NUCLEOTIDE SEQUENCE</scope>
</reference>
<dbReference type="EMBL" id="CAJNJA010021525">
    <property type="protein sequence ID" value="CAE7477329.1"/>
    <property type="molecule type" value="Genomic_DNA"/>
</dbReference>
<evidence type="ECO:0000313" key="1">
    <source>
        <dbReference type="EMBL" id="CAE7477329.1"/>
    </source>
</evidence>
<protein>
    <recommendedName>
        <fullName evidence="3">Reverse transcriptase domain-containing protein</fullName>
    </recommendedName>
</protein>
<dbReference type="InterPro" id="IPR036691">
    <property type="entry name" value="Endo/exonu/phosph_ase_sf"/>
</dbReference>
<dbReference type="Gene3D" id="3.60.10.10">
    <property type="entry name" value="Endonuclease/exonuclease/phosphatase"/>
    <property type="match status" value="1"/>
</dbReference>
<evidence type="ECO:0008006" key="3">
    <source>
        <dbReference type="Google" id="ProtNLM"/>
    </source>
</evidence>
<dbReference type="SUPFAM" id="SSF56672">
    <property type="entry name" value="DNA/RNA polymerases"/>
    <property type="match status" value="1"/>
</dbReference>
<dbReference type="Proteomes" id="UP000601435">
    <property type="component" value="Unassembled WGS sequence"/>
</dbReference>
<proteinExistence type="predicted"/>